<dbReference type="Pfam" id="PF07853">
    <property type="entry name" value="DUF1648"/>
    <property type="match status" value="1"/>
</dbReference>
<dbReference type="InterPro" id="IPR026272">
    <property type="entry name" value="SdpI"/>
</dbReference>
<reference evidence="3 4" key="1">
    <citation type="submission" date="2019-05" db="EMBL/GenBank/DDBJ databases">
        <title>Complete genome sequencing of Anaerostipes rhamnosivorans.</title>
        <authorList>
            <person name="Bui T.P.N."/>
            <person name="de Vos W.M."/>
        </authorList>
    </citation>
    <scope>NUCLEOTIDE SEQUENCE [LARGE SCALE GENOMIC DNA]</scope>
    <source>
        <strain evidence="3 4">1y2</strain>
    </source>
</reference>
<feature type="transmembrane region" description="Helical" evidence="1">
    <location>
        <begin position="185"/>
        <end position="203"/>
    </location>
</feature>
<name>A0A4P8IIB6_9FIRM</name>
<feature type="transmembrane region" description="Helical" evidence="1">
    <location>
        <begin position="111"/>
        <end position="130"/>
    </location>
</feature>
<feature type="transmembrane region" description="Helical" evidence="1">
    <location>
        <begin position="163"/>
        <end position="179"/>
    </location>
</feature>
<dbReference type="Pfam" id="PF13630">
    <property type="entry name" value="SdpI"/>
    <property type="match status" value="1"/>
</dbReference>
<dbReference type="PIRSF" id="PIRSF038959">
    <property type="entry name" value="SdpI"/>
    <property type="match status" value="1"/>
</dbReference>
<evidence type="ECO:0000259" key="2">
    <source>
        <dbReference type="Pfam" id="PF07853"/>
    </source>
</evidence>
<keyword evidence="1" id="KW-1133">Transmembrane helix</keyword>
<sequence>MKQYKPSILLTAVSLLLSFVVFSSLPEQIPAHWNAHGTIDRYAPKLTIFLFPAVIFFLTILFQVMRKTDPNSGNYKKFQKEYNRYSFVIGLVFFAVQIMTIAAAFRMNINVNLIFCLGIGSLFIFLGNLLPKTKHNYFIGIRTPWALADEQNWFRTHRFTGKLWVLGGFMITLASLAPVPFQVPVFLSVLAVMVLAPFVFSYMEFYKKR</sequence>
<evidence type="ECO:0000313" key="3">
    <source>
        <dbReference type="EMBL" id="QCP36625.1"/>
    </source>
</evidence>
<gene>
    <name evidence="3" type="ORF">AR1Y2_3171</name>
</gene>
<dbReference type="AlphaFoldDB" id="A0A4P8IIB6"/>
<dbReference type="PANTHER" id="PTHR37810:SF5">
    <property type="entry name" value="IMMUNITY PROTEIN SDPI"/>
    <property type="match status" value="1"/>
</dbReference>
<dbReference type="GO" id="GO:0009636">
    <property type="term" value="P:response to toxic substance"/>
    <property type="evidence" value="ECO:0007669"/>
    <property type="project" value="TreeGrafter"/>
</dbReference>
<feature type="domain" description="DUF1648" evidence="2">
    <location>
        <begin position="9"/>
        <end position="55"/>
    </location>
</feature>
<feature type="transmembrane region" description="Helical" evidence="1">
    <location>
        <begin position="85"/>
        <end position="105"/>
    </location>
</feature>
<dbReference type="KEGG" id="arf:AR1Y2_3171"/>
<dbReference type="PANTHER" id="PTHR37810">
    <property type="entry name" value="IMMUNITY PROTEIN SDPI"/>
    <property type="match status" value="1"/>
</dbReference>
<feature type="transmembrane region" description="Helical" evidence="1">
    <location>
        <begin position="42"/>
        <end position="64"/>
    </location>
</feature>
<accession>A0A4P8IIB6</accession>
<evidence type="ECO:0000256" key="1">
    <source>
        <dbReference type="SAM" id="Phobius"/>
    </source>
</evidence>
<evidence type="ECO:0000313" key="4">
    <source>
        <dbReference type="Proteomes" id="UP000298653"/>
    </source>
</evidence>
<keyword evidence="4" id="KW-1185">Reference proteome</keyword>
<proteinExistence type="predicted"/>
<dbReference type="Proteomes" id="UP000298653">
    <property type="component" value="Chromosome"/>
</dbReference>
<organism evidence="3 4">
    <name type="scientific">Anaerostipes rhamnosivorans</name>
    <dbReference type="NCBI Taxonomy" id="1229621"/>
    <lineage>
        <taxon>Bacteria</taxon>
        <taxon>Bacillati</taxon>
        <taxon>Bacillota</taxon>
        <taxon>Clostridia</taxon>
        <taxon>Lachnospirales</taxon>
        <taxon>Lachnospiraceae</taxon>
        <taxon>Anaerostipes</taxon>
    </lineage>
</organism>
<dbReference type="RefSeq" id="WP_137329827.1">
    <property type="nucleotide sequence ID" value="NZ_CP040058.1"/>
</dbReference>
<protein>
    <recommendedName>
        <fullName evidence="2">DUF1648 domain-containing protein</fullName>
    </recommendedName>
</protein>
<dbReference type="InterPro" id="IPR012867">
    <property type="entry name" value="DUF1648"/>
</dbReference>
<dbReference type="InterPro" id="IPR025962">
    <property type="entry name" value="SdpI/YhfL"/>
</dbReference>
<dbReference type="EMBL" id="CP040058">
    <property type="protein sequence ID" value="QCP36625.1"/>
    <property type="molecule type" value="Genomic_DNA"/>
</dbReference>
<keyword evidence="1" id="KW-0812">Transmembrane</keyword>
<keyword evidence="1" id="KW-0472">Membrane</keyword>
<dbReference type="OrthoDB" id="9808690at2"/>